<name>A0A1H7AL57_9ACTN</name>
<dbReference type="Proteomes" id="UP000198707">
    <property type="component" value="Unassembled WGS sequence"/>
</dbReference>
<protein>
    <submittedName>
        <fullName evidence="1">Uncharacterized protein</fullName>
    </submittedName>
</protein>
<evidence type="ECO:0000313" key="1">
    <source>
        <dbReference type="EMBL" id="SEJ66381.1"/>
    </source>
</evidence>
<keyword evidence="2" id="KW-1185">Reference proteome</keyword>
<evidence type="ECO:0000313" key="2">
    <source>
        <dbReference type="Proteomes" id="UP000198707"/>
    </source>
</evidence>
<sequence>MNSQLLQSINEVLRAAKRTICRGITVDASTLHNMPPVD</sequence>
<proteinExistence type="predicted"/>
<accession>A0A1H7AL57</accession>
<dbReference type="AlphaFoldDB" id="A0A1H7AL57"/>
<reference evidence="2" key="1">
    <citation type="submission" date="2016-10" db="EMBL/GenBank/DDBJ databases">
        <authorList>
            <person name="Varghese N."/>
            <person name="Submissions S."/>
        </authorList>
    </citation>
    <scope>NUCLEOTIDE SEQUENCE [LARGE SCALE GENOMIC DNA]</scope>
    <source>
        <strain evidence="2">CGMCC 4.7038</strain>
    </source>
</reference>
<organism evidence="1 2">
    <name type="scientific">Micromonospora phaseoli</name>
    <dbReference type="NCBI Taxonomy" id="1144548"/>
    <lineage>
        <taxon>Bacteria</taxon>
        <taxon>Bacillati</taxon>
        <taxon>Actinomycetota</taxon>
        <taxon>Actinomycetes</taxon>
        <taxon>Micromonosporales</taxon>
        <taxon>Micromonosporaceae</taxon>
        <taxon>Micromonospora</taxon>
    </lineage>
</organism>
<dbReference type="EMBL" id="FNYV01000006">
    <property type="protein sequence ID" value="SEJ66381.1"/>
    <property type="molecule type" value="Genomic_DNA"/>
</dbReference>
<gene>
    <name evidence="1" type="ORF">SAMN05443287_106209</name>
</gene>